<organism evidence="1 2">
    <name type="scientific">Pangasianodon gigas</name>
    <name type="common">Mekong giant catfish</name>
    <name type="synonym">Pangasius gigas</name>
    <dbReference type="NCBI Taxonomy" id="30993"/>
    <lineage>
        <taxon>Eukaryota</taxon>
        <taxon>Metazoa</taxon>
        <taxon>Chordata</taxon>
        <taxon>Craniata</taxon>
        <taxon>Vertebrata</taxon>
        <taxon>Euteleostomi</taxon>
        <taxon>Actinopterygii</taxon>
        <taxon>Neopterygii</taxon>
        <taxon>Teleostei</taxon>
        <taxon>Ostariophysi</taxon>
        <taxon>Siluriformes</taxon>
        <taxon>Pangasiidae</taxon>
        <taxon>Pangasianodon</taxon>
    </lineage>
</organism>
<evidence type="ECO:0000313" key="2">
    <source>
        <dbReference type="Proteomes" id="UP000829447"/>
    </source>
</evidence>
<reference evidence="1 2" key="1">
    <citation type="journal article" date="2022" name="bioRxiv">
        <title>An ancient truncated duplication of the anti-Mullerian hormone receptor type 2 gene is a potential conserved master sex determinant in the Pangasiidae catfish family.</title>
        <authorList>
            <person name="Wen M."/>
            <person name="Pan Q."/>
            <person name="Jouanno E."/>
            <person name="Montfort J."/>
            <person name="Zahm M."/>
            <person name="Cabau C."/>
            <person name="Klopp C."/>
            <person name="Iampietro C."/>
            <person name="Roques C."/>
            <person name="Bouchez O."/>
            <person name="Castinel A."/>
            <person name="Donnadieu C."/>
            <person name="Parrinello H."/>
            <person name="Poncet C."/>
            <person name="Belmonte E."/>
            <person name="Gautier V."/>
            <person name="Avarre J.-C."/>
            <person name="Dugue R."/>
            <person name="Gustiano R."/>
            <person name="Ha T.T.T."/>
            <person name="Campet M."/>
            <person name="Sriphairoj K."/>
            <person name="Ribolli J."/>
            <person name="de Almeida F.L."/>
            <person name="Desvignes T."/>
            <person name="Postlethwait J.H."/>
            <person name="Bucao C.F."/>
            <person name="Robinson-Rechavi M."/>
            <person name="Bobe J."/>
            <person name="Herpin A."/>
            <person name="Guiguen Y."/>
        </authorList>
    </citation>
    <scope>NUCLEOTIDE SEQUENCE [LARGE SCALE GENOMIC DNA]</scope>
    <source>
        <strain evidence="1">YG-Dec2019</strain>
    </source>
</reference>
<name>A0ACC5W6Z5_PANGG</name>
<dbReference type="Proteomes" id="UP000829447">
    <property type="component" value="Linkage Group LG1"/>
</dbReference>
<keyword evidence="2" id="KW-1185">Reference proteome</keyword>
<dbReference type="EMBL" id="CM040454">
    <property type="protein sequence ID" value="MCI4374511.1"/>
    <property type="molecule type" value="Genomic_DNA"/>
</dbReference>
<sequence>MLRSLLFTVIFGAVVALKDPSLDMHWLLWKKNHSKIYTSELEELGRRETWERNLRLVTLHNLEASLGMHTYELGMNHMGDMTREEILQMFAGTRVPPNLTRRSSTFVASAGISAPDSVDWRDKGYVTEVKNQGSCGSCWAFSAAGALEGQLKRTTGQVKSLSSQNLVDCSSKYGNKGCHGGFMTRAFQYVIDNGGIDSDEAYPYTAVDGQCRYDQSQRAANCSSYNYVSQGNEEALKQAVATIGPISVAIDATRPKFILYRSGVYNDPSCTQDVNHGVLAVGYGSLNGEDYWLVKNSWGTGFGDGGYIRMARNKGNMCGIASYGCYPIM</sequence>
<evidence type="ECO:0000313" key="1">
    <source>
        <dbReference type="EMBL" id="MCI4374511.1"/>
    </source>
</evidence>
<proteinExistence type="predicted"/>
<comment type="caution">
    <text evidence="1">The sequence shown here is derived from an EMBL/GenBank/DDBJ whole genome shotgun (WGS) entry which is preliminary data.</text>
</comment>
<gene>
    <name evidence="1" type="ORF">PGIGA_G00006870</name>
</gene>
<accession>A0ACC5W6Z5</accession>
<protein>
    <submittedName>
        <fullName evidence="1">Uncharacterized protein</fullName>
    </submittedName>
</protein>